<evidence type="ECO:0000256" key="6">
    <source>
        <dbReference type="ARBA" id="ARBA00031113"/>
    </source>
</evidence>
<dbReference type="STRING" id="796604.A0A2X0PE74"/>
<keyword evidence="5" id="KW-0030">Aminoacyl-tRNA synthetase</keyword>
<evidence type="ECO:0000259" key="10">
    <source>
        <dbReference type="PROSITE" id="PS50862"/>
    </source>
</evidence>
<dbReference type="Pfam" id="PF00587">
    <property type="entry name" value="tRNA-synt_2b"/>
    <property type="match status" value="1"/>
</dbReference>
<dbReference type="InterPro" id="IPR002317">
    <property type="entry name" value="Ser-tRNA-ligase_type_1"/>
</dbReference>
<dbReference type="InterPro" id="IPR006195">
    <property type="entry name" value="aa-tRNA-synth_II"/>
</dbReference>
<dbReference type="EMBL" id="FQNC01000048">
    <property type="protein sequence ID" value="SGY79915.1"/>
    <property type="molecule type" value="Genomic_DNA"/>
</dbReference>
<evidence type="ECO:0000256" key="1">
    <source>
        <dbReference type="ARBA" id="ARBA00012840"/>
    </source>
</evidence>
<dbReference type="Gene3D" id="1.10.287.40">
    <property type="entry name" value="Serine-tRNA synthetase, tRNA binding domain"/>
    <property type="match status" value="1"/>
</dbReference>
<dbReference type="InterPro" id="IPR045864">
    <property type="entry name" value="aa-tRNA-synth_II/BPL/LPL"/>
</dbReference>
<dbReference type="UniPathway" id="UPA00906">
    <property type="reaction ID" value="UER00895"/>
</dbReference>
<evidence type="ECO:0000313" key="11">
    <source>
        <dbReference type="EMBL" id="SGY79915.1"/>
    </source>
</evidence>
<evidence type="ECO:0000256" key="5">
    <source>
        <dbReference type="ARBA" id="ARBA00023146"/>
    </source>
</evidence>
<accession>A0A2X0PE74</accession>
<organism evidence="11 12">
    <name type="scientific">Microbotryum silenes-dioicae</name>
    <dbReference type="NCBI Taxonomy" id="796604"/>
    <lineage>
        <taxon>Eukaryota</taxon>
        <taxon>Fungi</taxon>
        <taxon>Dikarya</taxon>
        <taxon>Basidiomycota</taxon>
        <taxon>Pucciniomycotina</taxon>
        <taxon>Microbotryomycetes</taxon>
        <taxon>Microbotryales</taxon>
        <taxon>Microbotryaceae</taxon>
        <taxon>Microbotryum</taxon>
    </lineage>
</organism>
<dbReference type="EC" id="6.1.1.11" evidence="1"/>
<gene>
    <name evidence="11" type="primary">BQ5605_C008g05249</name>
    <name evidence="11" type="ORF">BQ5605_C008G05249</name>
</gene>
<evidence type="ECO:0000256" key="3">
    <source>
        <dbReference type="ARBA" id="ARBA00022741"/>
    </source>
</evidence>
<keyword evidence="3" id="KW-0547">Nucleotide-binding</keyword>
<evidence type="ECO:0000256" key="4">
    <source>
        <dbReference type="ARBA" id="ARBA00022840"/>
    </source>
</evidence>
<proteinExistence type="predicted"/>
<dbReference type="Pfam" id="PF02403">
    <property type="entry name" value="Seryl_tRNA_N"/>
    <property type="match status" value="1"/>
</dbReference>
<dbReference type="InterPro" id="IPR010978">
    <property type="entry name" value="tRNA-bd_arm"/>
</dbReference>
<evidence type="ECO:0000313" key="12">
    <source>
        <dbReference type="Proteomes" id="UP000249464"/>
    </source>
</evidence>
<dbReference type="PANTHER" id="PTHR11778">
    <property type="entry name" value="SERYL-TRNA SYNTHETASE"/>
    <property type="match status" value="1"/>
</dbReference>
<dbReference type="GO" id="GO:0004828">
    <property type="term" value="F:serine-tRNA ligase activity"/>
    <property type="evidence" value="ECO:0007669"/>
    <property type="project" value="UniProtKB-EC"/>
</dbReference>
<dbReference type="InterPro" id="IPR015866">
    <property type="entry name" value="Ser-tRNA-synth_1_N"/>
</dbReference>
<sequence>MLQRLATASTRRGWPSGPCTCSHTRRQISSSSSPPSPSSSPATSSTRPTRLGPPIPDLHQVLHDPEAVKLNLKRRNSPVPPSVVDELRNLEHHTARLRSQLQSARERRNQLTLLNKDCETMTDASREEAKTIKERIKQLEPDLNEHRARMQFLALSLPNRSHPSSPVGAEDQAKLIKYLGPKVASNEQRVSLKDHARLCATDLDWTDFPTASLISGNSWPMLKNTGAKLELALTQYALSIALKNKFELVLPPDVVRSEIAERCGFQPRDQGEAQQTYFLGDGGERPNQNDLCLVGTAEIPLVSMNAGQTFRAEQLPKRIVGLGRAFRAEAGARGQESRGLYRVHQFSKIEFVIVSPDDQSQRLLDELVRLQIEILSGLGLSLRVLEMPTEELGVSAQRKVDIEAWMPGRGKWGEVSSASNCTDWQARRLLMRYRPSGKEQETEGIRKEQGKELEDLNIPTPAALEATALYPSQFENPAPASSSGSGNVWCHTLNATAAAIPRLIVAIMENGVVLDREGKVERVRLPGCLKRWWLEGGKADERIIEWVDEGEAPSISSE</sequence>
<dbReference type="GO" id="GO:0005524">
    <property type="term" value="F:ATP binding"/>
    <property type="evidence" value="ECO:0007669"/>
    <property type="project" value="UniProtKB-KW"/>
</dbReference>
<keyword evidence="12" id="KW-1185">Reference proteome</keyword>
<feature type="region of interest" description="Disordered" evidence="9">
    <location>
        <begin position="1"/>
        <end position="57"/>
    </location>
</feature>
<protein>
    <recommendedName>
        <fullName evidence="1">serine--tRNA ligase</fullName>
        <ecNumber evidence="1">6.1.1.11</ecNumber>
    </recommendedName>
    <alternativeName>
        <fullName evidence="6">Seryl-tRNA synthetase</fullName>
    </alternativeName>
    <alternativeName>
        <fullName evidence="7">Seryl-tRNA(Ser) synthetase</fullName>
    </alternativeName>
</protein>
<keyword evidence="2" id="KW-0436">Ligase</keyword>
<feature type="compositionally biased region" description="Low complexity" evidence="9">
    <location>
        <begin position="27"/>
        <end position="50"/>
    </location>
</feature>
<reference evidence="11 12" key="1">
    <citation type="submission" date="2016-11" db="EMBL/GenBank/DDBJ databases">
        <authorList>
            <person name="Jaros S."/>
            <person name="Januszkiewicz K."/>
            <person name="Wedrychowicz H."/>
        </authorList>
    </citation>
    <scope>NUCLEOTIDE SEQUENCE [LARGE SCALE GENOMIC DNA]</scope>
</reference>
<dbReference type="PROSITE" id="PS50862">
    <property type="entry name" value="AA_TRNA_LIGASE_II"/>
    <property type="match status" value="1"/>
</dbReference>
<dbReference type="SUPFAM" id="SSF55681">
    <property type="entry name" value="Class II aaRS and biotin synthetases"/>
    <property type="match status" value="1"/>
</dbReference>
<dbReference type="Gene3D" id="3.30.930.10">
    <property type="entry name" value="Bira Bifunctional Protein, Domain 2"/>
    <property type="match status" value="1"/>
</dbReference>
<keyword evidence="8" id="KW-0175">Coiled coil</keyword>
<dbReference type="PRINTS" id="PR00981">
    <property type="entry name" value="TRNASYNTHSER"/>
</dbReference>
<feature type="coiled-coil region" evidence="8">
    <location>
        <begin position="87"/>
        <end position="114"/>
    </location>
</feature>
<dbReference type="Proteomes" id="UP000249464">
    <property type="component" value="Unassembled WGS sequence"/>
</dbReference>
<evidence type="ECO:0000256" key="8">
    <source>
        <dbReference type="SAM" id="Coils"/>
    </source>
</evidence>
<feature type="domain" description="Aminoacyl-transfer RNA synthetases class-II family profile" evidence="10">
    <location>
        <begin position="290"/>
        <end position="526"/>
    </location>
</feature>
<keyword evidence="4" id="KW-0067">ATP-binding</keyword>
<feature type="compositionally biased region" description="Polar residues" evidence="9">
    <location>
        <begin position="1"/>
        <end position="10"/>
    </location>
</feature>
<dbReference type="InterPro" id="IPR002314">
    <property type="entry name" value="aa-tRNA-synt_IIb"/>
</dbReference>
<dbReference type="SUPFAM" id="SSF46589">
    <property type="entry name" value="tRNA-binding arm"/>
    <property type="match status" value="1"/>
</dbReference>
<evidence type="ECO:0000256" key="7">
    <source>
        <dbReference type="ARBA" id="ARBA00034892"/>
    </source>
</evidence>
<dbReference type="InterPro" id="IPR042103">
    <property type="entry name" value="SerRS_1_N_sf"/>
</dbReference>
<evidence type="ECO:0000256" key="2">
    <source>
        <dbReference type="ARBA" id="ARBA00022598"/>
    </source>
</evidence>
<dbReference type="GO" id="GO:0006434">
    <property type="term" value="P:seryl-tRNA aminoacylation"/>
    <property type="evidence" value="ECO:0007669"/>
    <property type="project" value="InterPro"/>
</dbReference>
<dbReference type="AlphaFoldDB" id="A0A2X0PE74"/>
<evidence type="ECO:0000256" key="9">
    <source>
        <dbReference type="SAM" id="MobiDB-lite"/>
    </source>
</evidence>
<name>A0A2X0PE74_9BASI</name>